<dbReference type="AlphaFoldDB" id="A0A4W3HWX0"/>
<proteinExistence type="predicted"/>
<evidence type="ECO:0000313" key="2">
    <source>
        <dbReference type="Proteomes" id="UP000314986"/>
    </source>
</evidence>
<dbReference type="Proteomes" id="UP000314986">
    <property type="component" value="Unassembled WGS sequence"/>
</dbReference>
<accession>A0A4W3HWX0</accession>
<reference evidence="1" key="4">
    <citation type="submission" date="2025-08" db="UniProtKB">
        <authorList>
            <consortium name="Ensembl"/>
        </authorList>
    </citation>
    <scope>IDENTIFICATION</scope>
</reference>
<reference evidence="2" key="2">
    <citation type="journal article" date="2007" name="PLoS Biol.">
        <title>Survey sequencing and comparative analysis of the elephant shark (Callorhinchus milii) genome.</title>
        <authorList>
            <person name="Venkatesh B."/>
            <person name="Kirkness E.F."/>
            <person name="Loh Y.H."/>
            <person name="Halpern A.L."/>
            <person name="Lee A.P."/>
            <person name="Johnson J."/>
            <person name="Dandona N."/>
            <person name="Viswanathan L.D."/>
            <person name="Tay A."/>
            <person name="Venter J.C."/>
            <person name="Strausberg R.L."/>
            <person name="Brenner S."/>
        </authorList>
    </citation>
    <scope>NUCLEOTIDE SEQUENCE [LARGE SCALE GENOMIC DNA]</scope>
</reference>
<evidence type="ECO:0000313" key="1">
    <source>
        <dbReference type="Ensembl" id="ENSCMIP00000019377.1"/>
    </source>
</evidence>
<protein>
    <submittedName>
        <fullName evidence="1">Uncharacterized protein</fullName>
    </submittedName>
</protein>
<name>A0A4W3HWX0_CALMI</name>
<sequence length="76" mass="9067">CWYRHYAFTNSRKTIKELHRNLILDFSNALAMYFFCFRSKQYAWLIYLERGVQNNIACFVQRLAPALLNGHLFSTA</sequence>
<reference evidence="2" key="1">
    <citation type="journal article" date="2006" name="Science">
        <title>Ancient noncoding elements conserved in the human genome.</title>
        <authorList>
            <person name="Venkatesh B."/>
            <person name="Kirkness E.F."/>
            <person name="Loh Y.H."/>
            <person name="Halpern A.L."/>
            <person name="Lee A.P."/>
            <person name="Johnson J."/>
            <person name="Dandona N."/>
            <person name="Viswanathan L.D."/>
            <person name="Tay A."/>
            <person name="Venter J.C."/>
            <person name="Strausberg R.L."/>
            <person name="Brenner S."/>
        </authorList>
    </citation>
    <scope>NUCLEOTIDE SEQUENCE [LARGE SCALE GENOMIC DNA]</scope>
</reference>
<reference evidence="1" key="5">
    <citation type="submission" date="2025-09" db="UniProtKB">
        <authorList>
            <consortium name="Ensembl"/>
        </authorList>
    </citation>
    <scope>IDENTIFICATION</scope>
</reference>
<organism evidence="1 2">
    <name type="scientific">Callorhinchus milii</name>
    <name type="common">Ghost shark</name>
    <dbReference type="NCBI Taxonomy" id="7868"/>
    <lineage>
        <taxon>Eukaryota</taxon>
        <taxon>Metazoa</taxon>
        <taxon>Chordata</taxon>
        <taxon>Craniata</taxon>
        <taxon>Vertebrata</taxon>
        <taxon>Chondrichthyes</taxon>
        <taxon>Holocephali</taxon>
        <taxon>Chimaeriformes</taxon>
        <taxon>Callorhinchidae</taxon>
        <taxon>Callorhinchus</taxon>
    </lineage>
</organism>
<dbReference type="Ensembl" id="ENSCMIT00000019743.1">
    <property type="protein sequence ID" value="ENSCMIP00000019377.1"/>
    <property type="gene ID" value="ENSCMIG00000009033.1"/>
</dbReference>
<dbReference type="InParanoid" id="A0A4W3HWX0"/>
<reference evidence="2" key="3">
    <citation type="journal article" date="2014" name="Nature">
        <title>Elephant shark genome provides unique insights into gnathostome evolution.</title>
        <authorList>
            <consortium name="International Elephant Shark Genome Sequencing Consortium"/>
            <person name="Venkatesh B."/>
            <person name="Lee A.P."/>
            <person name="Ravi V."/>
            <person name="Maurya A.K."/>
            <person name="Lian M.M."/>
            <person name="Swann J.B."/>
            <person name="Ohta Y."/>
            <person name="Flajnik M.F."/>
            <person name="Sutoh Y."/>
            <person name="Kasahara M."/>
            <person name="Hoon S."/>
            <person name="Gangu V."/>
            <person name="Roy S.W."/>
            <person name="Irimia M."/>
            <person name="Korzh V."/>
            <person name="Kondrychyn I."/>
            <person name="Lim Z.W."/>
            <person name="Tay B.H."/>
            <person name="Tohari S."/>
            <person name="Kong K.W."/>
            <person name="Ho S."/>
            <person name="Lorente-Galdos B."/>
            <person name="Quilez J."/>
            <person name="Marques-Bonet T."/>
            <person name="Raney B.J."/>
            <person name="Ingham P.W."/>
            <person name="Tay A."/>
            <person name="Hillier L.W."/>
            <person name="Minx P."/>
            <person name="Boehm T."/>
            <person name="Wilson R.K."/>
            <person name="Brenner S."/>
            <person name="Warren W.C."/>
        </authorList>
    </citation>
    <scope>NUCLEOTIDE SEQUENCE [LARGE SCALE GENOMIC DNA]</scope>
</reference>
<keyword evidence="2" id="KW-1185">Reference proteome</keyword>